<dbReference type="Proteomes" id="UP000023152">
    <property type="component" value="Unassembled WGS sequence"/>
</dbReference>
<feature type="repeat" description="WD" evidence="2">
    <location>
        <begin position="104"/>
        <end position="145"/>
    </location>
</feature>
<feature type="transmembrane region" description="Helical" evidence="3">
    <location>
        <begin position="68"/>
        <end position="92"/>
    </location>
</feature>
<comment type="caution">
    <text evidence="4">The sequence shown here is derived from an EMBL/GenBank/DDBJ whole genome shotgun (WGS) entry which is preliminary data.</text>
</comment>
<dbReference type="AlphaFoldDB" id="X6LW93"/>
<gene>
    <name evidence="4" type="ORF">RFI_31995</name>
</gene>
<dbReference type="EMBL" id="ASPP01028163">
    <property type="protein sequence ID" value="ETO05402.1"/>
    <property type="molecule type" value="Genomic_DNA"/>
</dbReference>
<dbReference type="PROSITE" id="PS50082">
    <property type="entry name" value="WD_REPEATS_2"/>
    <property type="match status" value="1"/>
</dbReference>
<keyword evidence="1" id="KW-0833">Ubl conjugation pathway</keyword>
<dbReference type="PANTHER" id="PTHR15622:SF2">
    <property type="entry name" value="U4_U6 SMALL NUCLEAR RIBONUCLEOPROTEIN PRP4"/>
    <property type="match status" value="1"/>
</dbReference>
<keyword evidence="3" id="KW-0472">Membrane</keyword>
<keyword evidence="2" id="KW-0853">WD repeat</keyword>
<accession>X6LW93</accession>
<organism evidence="4 5">
    <name type="scientific">Reticulomyxa filosa</name>
    <dbReference type="NCBI Taxonomy" id="46433"/>
    <lineage>
        <taxon>Eukaryota</taxon>
        <taxon>Sar</taxon>
        <taxon>Rhizaria</taxon>
        <taxon>Retaria</taxon>
        <taxon>Foraminifera</taxon>
        <taxon>Monothalamids</taxon>
        <taxon>Reticulomyxidae</taxon>
        <taxon>Reticulomyxa</taxon>
    </lineage>
</organism>
<sequence length="174" mass="20204">MQQKEDPIYLVLIMNVLCFPELEKNTLTPTTSFSLFKKKSKKYIIIIVKHWLRSRQSFGGELMNFIKLFSITLCKFVMLTYFDCFCHIFLAMQWIKYFKEVKVLRGHSGIVYCARFSSDCRTIVASSFDNVIQLFDVESEQEIKQSKGHSDDAITAQFSPDGCMIVLCSDDEMI</sequence>
<reference evidence="4 5" key="1">
    <citation type="journal article" date="2013" name="Curr. Biol.">
        <title>The Genome of the Foraminiferan Reticulomyxa filosa.</title>
        <authorList>
            <person name="Glockner G."/>
            <person name="Hulsmann N."/>
            <person name="Schleicher M."/>
            <person name="Noegel A.A."/>
            <person name="Eichinger L."/>
            <person name="Gallinger C."/>
            <person name="Pawlowski J."/>
            <person name="Sierra R."/>
            <person name="Euteneuer U."/>
            <person name="Pillet L."/>
            <person name="Moustafa A."/>
            <person name="Platzer M."/>
            <person name="Groth M."/>
            <person name="Szafranski K."/>
            <person name="Schliwa M."/>
        </authorList>
    </citation>
    <scope>NUCLEOTIDE SEQUENCE [LARGE SCALE GENOMIC DNA]</scope>
</reference>
<dbReference type="Gene3D" id="2.130.10.10">
    <property type="entry name" value="YVTN repeat-like/Quinoprotein amine dehydrogenase"/>
    <property type="match status" value="1"/>
</dbReference>
<keyword evidence="5" id="KW-1185">Reference proteome</keyword>
<dbReference type="InterPro" id="IPR001680">
    <property type="entry name" value="WD40_rpt"/>
</dbReference>
<keyword evidence="3" id="KW-0812">Transmembrane</keyword>
<dbReference type="SMART" id="SM00320">
    <property type="entry name" value="WD40"/>
    <property type="match status" value="2"/>
</dbReference>
<dbReference type="InterPro" id="IPR015943">
    <property type="entry name" value="WD40/YVTN_repeat-like_dom_sf"/>
</dbReference>
<dbReference type="PANTHER" id="PTHR15622">
    <property type="entry name" value="WD40 REPEAT PROTEIN"/>
    <property type="match status" value="1"/>
</dbReference>
<dbReference type="InterPro" id="IPR051983">
    <property type="entry name" value="WSB_SOCS-box_domain"/>
</dbReference>
<dbReference type="InterPro" id="IPR036322">
    <property type="entry name" value="WD40_repeat_dom_sf"/>
</dbReference>
<name>X6LW93_RETFI</name>
<dbReference type="Pfam" id="PF00400">
    <property type="entry name" value="WD40"/>
    <property type="match status" value="2"/>
</dbReference>
<evidence type="ECO:0000313" key="5">
    <source>
        <dbReference type="Proteomes" id="UP000023152"/>
    </source>
</evidence>
<protein>
    <submittedName>
        <fullName evidence="4">WD repeat-containing protein</fullName>
    </submittedName>
</protein>
<evidence type="ECO:0000256" key="1">
    <source>
        <dbReference type="ARBA" id="ARBA00022786"/>
    </source>
</evidence>
<evidence type="ECO:0000313" key="4">
    <source>
        <dbReference type="EMBL" id="ETO05402.1"/>
    </source>
</evidence>
<dbReference type="SUPFAM" id="SSF50978">
    <property type="entry name" value="WD40 repeat-like"/>
    <property type="match status" value="1"/>
</dbReference>
<evidence type="ECO:0000256" key="3">
    <source>
        <dbReference type="SAM" id="Phobius"/>
    </source>
</evidence>
<keyword evidence="3" id="KW-1133">Transmembrane helix</keyword>
<dbReference type="GO" id="GO:0000209">
    <property type="term" value="P:protein polyubiquitination"/>
    <property type="evidence" value="ECO:0007669"/>
    <property type="project" value="TreeGrafter"/>
</dbReference>
<proteinExistence type="predicted"/>
<dbReference type="PROSITE" id="PS50294">
    <property type="entry name" value="WD_REPEATS_REGION"/>
    <property type="match status" value="1"/>
</dbReference>
<evidence type="ECO:0000256" key="2">
    <source>
        <dbReference type="PROSITE-ProRule" id="PRU00221"/>
    </source>
</evidence>